<accession>A0ABD8ABY9</accession>
<sequence length="65" mass="7674">MNIKRQYIVADDDRKVGVVLDIETFEKIEELLEDYGLAFSMEEVEEEEALSLNEAQQCYARMKKR</sequence>
<dbReference type="Gene3D" id="6.10.250.2100">
    <property type="match status" value="1"/>
</dbReference>
<protein>
    <submittedName>
        <fullName evidence="1">Uncharacterized protein</fullName>
    </submittedName>
</protein>
<dbReference type="EMBL" id="CP137641">
    <property type="protein sequence ID" value="WOX56713.1"/>
    <property type="molecule type" value="Genomic_DNA"/>
</dbReference>
<dbReference type="Pfam" id="PF18506">
    <property type="entry name" value="RelB-like"/>
    <property type="match status" value="1"/>
</dbReference>
<proteinExistence type="predicted"/>
<dbReference type="InterPro" id="IPR049537">
    <property type="entry name" value="RelB-like"/>
</dbReference>
<keyword evidence="2" id="KW-1185">Reference proteome</keyword>
<evidence type="ECO:0000313" key="1">
    <source>
        <dbReference type="EMBL" id="WOX56713.1"/>
    </source>
</evidence>
<name>A0ABD8ABY9_9EURY</name>
<dbReference type="AlphaFoldDB" id="A0ABD8ABY9"/>
<dbReference type="Proteomes" id="UP001626603">
    <property type="component" value="Chromosome"/>
</dbReference>
<gene>
    <name evidence="1" type="ORF">R6Y95_06340</name>
</gene>
<reference evidence="1 2" key="1">
    <citation type="submission" date="2023-10" db="EMBL/GenBank/DDBJ databases">
        <title>The complete genome sequence of Methanoculleus palmolei DSM 4273.</title>
        <authorList>
            <person name="Lai S.-J."/>
            <person name="You Y.-T."/>
            <person name="Chen S.-C."/>
        </authorList>
    </citation>
    <scope>NUCLEOTIDE SEQUENCE [LARGE SCALE GENOMIC DNA]</scope>
    <source>
        <strain evidence="1 2">DSM 4273</strain>
    </source>
</reference>
<organism evidence="1 2">
    <name type="scientific">Methanoculleus palmolei</name>
    <dbReference type="NCBI Taxonomy" id="72612"/>
    <lineage>
        <taxon>Archaea</taxon>
        <taxon>Methanobacteriati</taxon>
        <taxon>Methanobacteriota</taxon>
        <taxon>Stenosarchaea group</taxon>
        <taxon>Methanomicrobia</taxon>
        <taxon>Methanomicrobiales</taxon>
        <taxon>Methanomicrobiaceae</taxon>
        <taxon>Methanoculleus</taxon>
    </lineage>
</organism>
<evidence type="ECO:0000313" key="2">
    <source>
        <dbReference type="Proteomes" id="UP001626603"/>
    </source>
</evidence>